<comment type="caution">
    <text evidence="1">The sequence shown here is derived from an EMBL/GenBank/DDBJ whole genome shotgun (WGS) entry which is preliminary data.</text>
</comment>
<dbReference type="EMBL" id="JAYWIO010000004">
    <property type="protein sequence ID" value="KAK7266040.1"/>
    <property type="molecule type" value="Genomic_DNA"/>
</dbReference>
<protein>
    <recommendedName>
        <fullName evidence="3">Copia protein</fullName>
    </recommendedName>
</protein>
<dbReference type="Proteomes" id="UP001372338">
    <property type="component" value="Unassembled WGS sequence"/>
</dbReference>
<evidence type="ECO:0000313" key="1">
    <source>
        <dbReference type="EMBL" id="KAK7266040.1"/>
    </source>
</evidence>
<proteinExistence type="predicted"/>
<sequence length="149" mass="16853">MKLICDNQAALHIASNPVFHERTKHIEIDCHSVREKVLAGEISTDFVCSNDQLPDMLTKSLKGSRIEYIYDYSMDFMLLVHYHGHESKELAHVLQKKSLASFTFKGNQDPFTPHLMDLLASTLALSSQQENVKLCLRGLDIVPQMIGPN</sequence>
<evidence type="ECO:0008006" key="3">
    <source>
        <dbReference type="Google" id="ProtNLM"/>
    </source>
</evidence>
<dbReference type="CDD" id="cd09272">
    <property type="entry name" value="RNase_HI_RT_Ty1"/>
    <property type="match status" value="1"/>
</dbReference>
<keyword evidence="2" id="KW-1185">Reference proteome</keyword>
<accession>A0AAN9F2L7</accession>
<evidence type="ECO:0000313" key="2">
    <source>
        <dbReference type="Proteomes" id="UP001372338"/>
    </source>
</evidence>
<reference evidence="1 2" key="1">
    <citation type="submission" date="2024-01" db="EMBL/GenBank/DDBJ databases">
        <title>The genomes of 5 underutilized Papilionoideae crops provide insights into root nodulation and disease resistanc.</title>
        <authorList>
            <person name="Yuan L."/>
        </authorList>
    </citation>
    <scope>NUCLEOTIDE SEQUENCE [LARGE SCALE GENOMIC DNA]</scope>
    <source>
        <strain evidence="1">ZHUSHIDOU_FW_LH</strain>
        <tissue evidence="1">Leaf</tissue>
    </source>
</reference>
<organism evidence="1 2">
    <name type="scientific">Crotalaria pallida</name>
    <name type="common">Smooth rattlebox</name>
    <name type="synonym">Crotalaria striata</name>
    <dbReference type="NCBI Taxonomy" id="3830"/>
    <lineage>
        <taxon>Eukaryota</taxon>
        <taxon>Viridiplantae</taxon>
        <taxon>Streptophyta</taxon>
        <taxon>Embryophyta</taxon>
        <taxon>Tracheophyta</taxon>
        <taxon>Spermatophyta</taxon>
        <taxon>Magnoliopsida</taxon>
        <taxon>eudicotyledons</taxon>
        <taxon>Gunneridae</taxon>
        <taxon>Pentapetalae</taxon>
        <taxon>rosids</taxon>
        <taxon>fabids</taxon>
        <taxon>Fabales</taxon>
        <taxon>Fabaceae</taxon>
        <taxon>Papilionoideae</taxon>
        <taxon>50 kb inversion clade</taxon>
        <taxon>genistoids sensu lato</taxon>
        <taxon>core genistoids</taxon>
        <taxon>Crotalarieae</taxon>
        <taxon>Crotalaria</taxon>
    </lineage>
</organism>
<gene>
    <name evidence="1" type="ORF">RIF29_18679</name>
</gene>
<dbReference type="AlphaFoldDB" id="A0AAN9F2L7"/>
<name>A0AAN9F2L7_CROPI</name>